<evidence type="ECO:0008006" key="5">
    <source>
        <dbReference type="Google" id="ProtNLM"/>
    </source>
</evidence>
<feature type="domain" description="DUF2089" evidence="1">
    <location>
        <begin position="41"/>
        <end position="86"/>
    </location>
</feature>
<feature type="domain" description="DUF2089" evidence="2">
    <location>
        <begin position="8"/>
        <end position="38"/>
    </location>
</feature>
<dbReference type="Pfam" id="PF09862">
    <property type="entry name" value="DUF2089"/>
    <property type="match status" value="1"/>
</dbReference>
<reference evidence="3 4" key="1">
    <citation type="submission" date="2020-08" db="EMBL/GenBank/DDBJ databases">
        <title>Genomic Encyclopedia of Type Strains, Phase IV (KMG-IV): sequencing the most valuable type-strain genomes for metagenomic binning, comparative biology and taxonomic classification.</title>
        <authorList>
            <person name="Goeker M."/>
        </authorList>
    </citation>
    <scope>NUCLEOTIDE SEQUENCE [LARGE SCALE GENOMIC DNA]</scope>
    <source>
        <strain evidence="3 4">DSM 23562</strain>
    </source>
</reference>
<gene>
    <name evidence="3" type="ORF">HNQ39_002681</name>
</gene>
<proteinExistence type="predicted"/>
<dbReference type="Pfam" id="PF22747">
    <property type="entry name" value="Zn_ribbon_DUF2089"/>
    <property type="match status" value="1"/>
</dbReference>
<dbReference type="InterPro" id="IPR053957">
    <property type="entry name" value="DUF2089_Zn_ribbon"/>
</dbReference>
<dbReference type="Proteomes" id="UP000520814">
    <property type="component" value="Unassembled WGS sequence"/>
</dbReference>
<evidence type="ECO:0000313" key="3">
    <source>
        <dbReference type="EMBL" id="MBB6050890.1"/>
    </source>
</evidence>
<keyword evidence="4" id="KW-1185">Reference proteome</keyword>
<evidence type="ECO:0000259" key="1">
    <source>
        <dbReference type="Pfam" id="PF09862"/>
    </source>
</evidence>
<name>A0A7W9SR26_ARMRO</name>
<evidence type="ECO:0000313" key="4">
    <source>
        <dbReference type="Proteomes" id="UP000520814"/>
    </source>
</evidence>
<dbReference type="InterPro" id="IPR018658">
    <property type="entry name" value="DUF2089"/>
</dbReference>
<accession>A0A7W9SR26</accession>
<dbReference type="RefSeq" id="WP_184196660.1">
    <property type="nucleotide sequence ID" value="NZ_JACHGW010000002.1"/>
</dbReference>
<organism evidence="3 4">
    <name type="scientific">Armatimonas rosea</name>
    <dbReference type="NCBI Taxonomy" id="685828"/>
    <lineage>
        <taxon>Bacteria</taxon>
        <taxon>Bacillati</taxon>
        <taxon>Armatimonadota</taxon>
        <taxon>Armatimonadia</taxon>
        <taxon>Armatimonadales</taxon>
        <taxon>Armatimonadaceae</taxon>
        <taxon>Armatimonas</taxon>
    </lineage>
</organism>
<sequence>MNRSPQQCPVCDEALRVSELSCPACRTRLCGEFPPPPLARLSPEHQSFIETFVRCRGVIRDVERMLGISYPTVRARLDATVSALEATLTTPPTPESPRRRAILRQVEEGTLTASDAAQLLAEL</sequence>
<comment type="caution">
    <text evidence="3">The sequence shown here is derived from an EMBL/GenBank/DDBJ whole genome shotgun (WGS) entry which is preliminary data.</text>
</comment>
<evidence type="ECO:0000259" key="2">
    <source>
        <dbReference type="Pfam" id="PF22747"/>
    </source>
</evidence>
<protein>
    <recommendedName>
        <fullName evidence="5">DUF2089 domain-containing protein</fullName>
    </recommendedName>
</protein>
<dbReference type="EMBL" id="JACHGW010000002">
    <property type="protein sequence ID" value="MBB6050890.1"/>
    <property type="molecule type" value="Genomic_DNA"/>
</dbReference>
<dbReference type="AlphaFoldDB" id="A0A7W9SR26"/>